<gene>
    <name evidence="2" type="ORF">JI435_018610</name>
</gene>
<proteinExistence type="predicted"/>
<feature type="compositionally biased region" description="Low complexity" evidence="1">
    <location>
        <begin position="215"/>
        <end position="228"/>
    </location>
</feature>
<reference evidence="3" key="1">
    <citation type="journal article" date="2021" name="BMC Genomics">
        <title>Chromosome-level genome assembly and manually-curated proteome of model necrotroph Parastagonospora nodorum Sn15 reveals a genome-wide trove of candidate effector homologs, and redundancy of virulence-related functions within an accessory chromosome.</title>
        <authorList>
            <person name="Bertazzoni S."/>
            <person name="Jones D.A.B."/>
            <person name="Phan H.T."/>
            <person name="Tan K.-C."/>
            <person name="Hane J.K."/>
        </authorList>
    </citation>
    <scope>NUCLEOTIDE SEQUENCE [LARGE SCALE GENOMIC DNA]</scope>
    <source>
        <strain evidence="3">SN15 / ATCC MYA-4574 / FGSC 10173)</strain>
    </source>
</reference>
<organism evidence="2 3">
    <name type="scientific">Phaeosphaeria nodorum (strain SN15 / ATCC MYA-4574 / FGSC 10173)</name>
    <name type="common">Glume blotch fungus</name>
    <name type="synonym">Parastagonospora nodorum</name>
    <dbReference type="NCBI Taxonomy" id="321614"/>
    <lineage>
        <taxon>Eukaryota</taxon>
        <taxon>Fungi</taxon>
        <taxon>Dikarya</taxon>
        <taxon>Ascomycota</taxon>
        <taxon>Pezizomycotina</taxon>
        <taxon>Dothideomycetes</taxon>
        <taxon>Pleosporomycetidae</taxon>
        <taxon>Pleosporales</taxon>
        <taxon>Pleosporineae</taxon>
        <taxon>Phaeosphaeriaceae</taxon>
        <taxon>Parastagonospora</taxon>
    </lineage>
</organism>
<feature type="region of interest" description="Disordered" evidence="1">
    <location>
        <begin position="23"/>
        <end position="49"/>
    </location>
</feature>
<dbReference type="VEuPathDB" id="FungiDB:JI435_018610"/>
<accession>A0A7U2HVA0</accession>
<dbReference type="AlphaFoldDB" id="A0A7U2HVA0"/>
<evidence type="ECO:0000313" key="3">
    <source>
        <dbReference type="Proteomes" id="UP000663193"/>
    </source>
</evidence>
<keyword evidence="3" id="KW-1185">Reference proteome</keyword>
<dbReference type="Proteomes" id="UP000663193">
    <property type="component" value="Chromosome 2"/>
</dbReference>
<feature type="compositionally biased region" description="Basic residues" evidence="1">
    <location>
        <begin position="29"/>
        <end position="49"/>
    </location>
</feature>
<evidence type="ECO:0000313" key="2">
    <source>
        <dbReference type="EMBL" id="QRC91634.1"/>
    </source>
</evidence>
<sequence length="293" mass="31960">MSSVTNFSNAATHTTLNIKTKLTQAQQKLARKQASKKSRAQKKQAKKAKASAKVLADEAAMNEPTAHIQQTATVEVPETITPTINDNSIAEHISPVVLNIIQRSTDIEQILEKESFIRVTNEQDLVEAVVEMIPVPSKSLADIVMSDGRFGLQFGFEDAFDNAEPLQSVDTTDDRSSLQIILILVELEDNVLRLCDIVQAEIFAQQESYDGNSKSLAASPSRNSPASAQELQLSDPSSVAAKSIASAPAENRMTLVDIRVNQLHMGSICIADIIEGIAHAHTNRRHLLQEVGR</sequence>
<protein>
    <submittedName>
        <fullName evidence="2">Uncharacterized protein</fullName>
    </submittedName>
</protein>
<name>A0A7U2HVA0_PHANO</name>
<evidence type="ECO:0000256" key="1">
    <source>
        <dbReference type="SAM" id="MobiDB-lite"/>
    </source>
</evidence>
<dbReference type="EMBL" id="CP069024">
    <property type="protein sequence ID" value="QRC91634.1"/>
    <property type="molecule type" value="Genomic_DNA"/>
</dbReference>
<feature type="region of interest" description="Disordered" evidence="1">
    <location>
        <begin position="213"/>
        <end position="235"/>
    </location>
</feature>